<dbReference type="AlphaFoldDB" id="A0AAP0BQD8"/>
<evidence type="ECO:0000313" key="2">
    <source>
        <dbReference type="Proteomes" id="UP001418222"/>
    </source>
</evidence>
<keyword evidence="2" id="KW-1185">Reference proteome</keyword>
<accession>A0AAP0BQD8</accession>
<protein>
    <submittedName>
        <fullName evidence="1">Uncharacterized protein</fullName>
    </submittedName>
</protein>
<dbReference type="EMBL" id="JBBWWQ010000005">
    <property type="protein sequence ID" value="KAK8946926.1"/>
    <property type="molecule type" value="Genomic_DNA"/>
</dbReference>
<comment type="caution">
    <text evidence="1">The sequence shown here is derived from an EMBL/GenBank/DDBJ whole genome shotgun (WGS) entry which is preliminary data.</text>
</comment>
<organism evidence="1 2">
    <name type="scientific">Platanthera zijinensis</name>
    <dbReference type="NCBI Taxonomy" id="2320716"/>
    <lineage>
        <taxon>Eukaryota</taxon>
        <taxon>Viridiplantae</taxon>
        <taxon>Streptophyta</taxon>
        <taxon>Embryophyta</taxon>
        <taxon>Tracheophyta</taxon>
        <taxon>Spermatophyta</taxon>
        <taxon>Magnoliopsida</taxon>
        <taxon>Liliopsida</taxon>
        <taxon>Asparagales</taxon>
        <taxon>Orchidaceae</taxon>
        <taxon>Orchidoideae</taxon>
        <taxon>Orchideae</taxon>
        <taxon>Orchidinae</taxon>
        <taxon>Platanthera</taxon>
    </lineage>
</organism>
<dbReference type="Proteomes" id="UP001418222">
    <property type="component" value="Unassembled WGS sequence"/>
</dbReference>
<reference evidence="1 2" key="1">
    <citation type="journal article" date="2022" name="Nat. Plants">
        <title>Genomes of leafy and leafless Platanthera orchids illuminate the evolution of mycoheterotrophy.</title>
        <authorList>
            <person name="Li M.H."/>
            <person name="Liu K.W."/>
            <person name="Li Z."/>
            <person name="Lu H.C."/>
            <person name="Ye Q.L."/>
            <person name="Zhang D."/>
            <person name="Wang J.Y."/>
            <person name="Li Y.F."/>
            <person name="Zhong Z.M."/>
            <person name="Liu X."/>
            <person name="Yu X."/>
            <person name="Liu D.K."/>
            <person name="Tu X.D."/>
            <person name="Liu B."/>
            <person name="Hao Y."/>
            <person name="Liao X.Y."/>
            <person name="Jiang Y.T."/>
            <person name="Sun W.H."/>
            <person name="Chen J."/>
            <person name="Chen Y.Q."/>
            <person name="Ai Y."/>
            <person name="Zhai J.W."/>
            <person name="Wu S.S."/>
            <person name="Zhou Z."/>
            <person name="Hsiao Y.Y."/>
            <person name="Wu W.L."/>
            <person name="Chen Y.Y."/>
            <person name="Lin Y.F."/>
            <person name="Hsu J.L."/>
            <person name="Li C.Y."/>
            <person name="Wang Z.W."/>
            <person name="Zhao X."/>
            <person name="Zhong W.Y."/>
            <person name="Ma X.K."/>
            <person name="Ma L."/>
            <person name="Huang J."/>
            <person name="Chen G.Z."/>
            <person name="Huang M.Z."/>
            <person name="Huang L."/>
            <person name="Peng D.H."/>
            <person name="Luo Y.B."/>
            <person name="Zou S.Q."/>
            <person name="Chen S.P."/>
            <person name="Lan S."/>
            <person name="Tsai W.C."/>
            <person name="Van de Peer Y."/>
            <person name="Liu Z.J."/>
        </authorList>
    </citation>
    <scope>NUCLEOTIDE SEQUENCE [LARGE SCALE GENOMIC DNA]</scope>
    <source>
        <strain evidence="1">Lor287</strain>
    </source>
</reference>
<name>A0AAP0BQD8_9ASPA</name>
<sequence>MWLKLLKLRPKERELPMGLPAGRGDEAFVPSSGSGCCSSALGHLDALLQLVWEDFVHSIGASCSTDLSPICVLCYAVYQNWQGRNAKMHDNKFATLTVRSLSILEGLACT</sequence>
<gene>
    <name evidence="1" type="ORF">KSP39_PZI007093</name>
</gene>
<proteinExistence type="predicted"/>
<evidence type="ECO:0000313" key="1">
    <source>
        <dbReference type="EMBL" id="KAK8946926.1"/>
    </source>
</evidence>